<keyword evidence="1" id="KW-0472">Membrane</keyword>
<gene>
    <name evidence="2" type="ORF">Slin15195_G099170</name>
</gene>
<keyword evidence="1" id="KW-0812">Transmembrane</keyword>
<dbReference type="Proteomes" id="UP001056384">
    <property type="component" value="Chromosome 8"/>
</dbReference>
<evidence type="ECO:0000313" key="3">
    <source>
        <dbReference type="Proteomes" id="UP001056384"/>
    </source>
</evidence>
<keyword evidence="1" id="KW-1133">Transmembrane helix</keyword>
<feature type="transmembrane region" description="Helical" evidence="1">
    <location>
        <begin position="6"/>
        <end position="27"/>
    </location>
</feature>
<organism evidence="2 3">
    <name type="scientific">Septoria linicola</name>
    <dbReference type="NCBI Taxonomy" id="215465"/>
    <lineage>
        <taxon>Eukaryota</taxon>
        <taxon>Fungi</taxon>
        <taxon>Dikarya</taxon>
        <taxon>Ascomycota</taxon>
        <taxon>Pezizomycotina</taxon>
        <taxon>Dothideomycetes</taxon>
        <taxon>Dothideomycetidae</taxon>
        <taxon>Mycosphaerellales</taxon>
        <taxon>Mycosphaerellaceae</taxon>
        <taxon>Septoria</taxon>
    </lineage>
</organism>
<reference evidence="2" key="1">
    <citation type="submission" date="2022-06" db="EMBL/GenBank/DDBJ databases">
        <title>Complete genome sequences of two strains of the flax pathogen Septoria linicola.</title>
        <authorList>
            <person name="Lapalu N."/>
            <person name="Simon A."/>
            <person name="Demenou B."/>
            <person name="Paumier D."/>
            <person name="Guillot M.-P."/>
            <person name="Gout L."/>
            <person name="Valade R."/>
        </authorList>
    </citation>
    <scope>NUCLEOTIDE SEQUENCE</scope>
    <source>
        <strain evidence="2">SE15195</strain>
    </source>
</reference>
<sequence>MQEDTATQIAFGIIATVIGLAAIWLTVKHCLKISSATTDLLPRFSDTHRPVLLNDIRTYESYQMHVLPESNTSQHRFEHRPILELSP</sequence>
<protein>
    <submittedName>
        <fullName evidence="2">Uncharacterized protein</fullName>
    </submittedName>
</protein>
<name>A0A9Q9EPJ7_9PEZI</name>
<dbReference type="EMBL" id="CP099425">
    <property type="protein sequence ID" value="USW56598.1"/>
    <property type="molecule type" value="Genomic_DNA"/>
</dbReference>
<evidence type="ECO:0000256" key="1">
    <source>
        <dbReference type="SAM" id="Phobius"/>
    </source>
</evidence>
<evidence type="ECO:0000313" key="2">
    <source>
        <dbReference type="EMBL" id="USW56598.1"/>
    </source>
</evidence>
<accession>A0A9Q9EPJ7</accession>
<proteinExistence type="predicted"/>
<keyword evidence="3" id="KW-1185">Reference proteome</keyword>
<dbReference type="AlphaFoldDB" id="A0A9Q9EPJ7"/>